<accession>A0A554VA89</accession>
<reference evidence="2 3" key="1">
    <citation type="submission" date="2019-07" db="EMBL/GenBank/DDBJ databases">
        <title>The draft genome sequence of Aquimarina algiphila M91.</title>
        <authorList>
            <person name="Meng X."/>
        </authorList>
    </citation>
    <scope>NUCLEOTIDE SEQUENCE [LARGE SCALE GENOMIC DNA]</scope>
    <source>
        <strain evidence="2 3">M91</strain>
    </source>
</reference>
<dbReference type="InterPro" id="IPR009671">
    <property type="entry name" value="RraB_dom"/>
</dbReference>
<organism evidence="2 3">
    <name type="scientific">Aquimarina algiphila</name>
    <dbReference type="NCBI Taxonomy" id="2047982"/>
    <lineage>
        <taxon>Bacteria</taxon>
        <taxon>Pseudomonadati</taxon>
        <taxon>Bacteroidota</taxon>
        <taxon>Flavobacteriia</taxon>
        <taxon>Flavobacteriales</taxon>
        <taxon>Flavobacteriaceae</taxon>
        <taxon>Aquimarina</taxon>
    </lineage>
</organism>
<feature type="domain" description="Regulator of ribonuclease activity B" evidence="1">
    <location>
        <begin position="9"/>
        <end position="110"/>
    </location>
</feature>
<protein>
    <submittedName>
        <fullName evidence="2">Ribonuclease E inhibitor RraB</fullName>
    </submittedName>
</protein>
<evidence type="ECO:0000313" key="3">
    <source>
        <dbReference type="Proteomes" id="UP000318833"/>
    </source>
</evidence>
<keyword evidence="3" id="KW-1185">Reference proteome</keyword>
<evidence type="ECO:0000313" key="2">
    <source>
        <dbReference type="EMBL" id="TSE02855.1"/>
    </source>
</evidence>
<dbReference type="Gene3D" id="3.30.70.970">
    <property type="entry name" value="RraB-like"/>
    <property type="match status" value="1"/>
</dbReference>
<dbReference type="OrthoDB" id="894113at2"/>
<dbReference type="AlphaFoldDB" id="A0A554VA89"/>
<dbReference type="InterPro" id="IPR036701">
    <property type="entry name" value="RraB-like_sf"/>
</dbReference>
<proteinExistence type="predicted"/>
<dbReference type="SUPFAM" id="SSF89946">
    <property type="entry name" value="Hypothetical protein VC0424"/>
    <property type="match status" value="1"/>
</dbReference>
<name>A0A554VA89_9FLAO</name>
<gene>
    <name evidence="2" type="ORF">FOF46_30380</name>
</gene>
<evidence type="ECO:0000259" key="1">
    <source>
        <dbReference type="Pfam" id="PF06877"/>
    </source>
</evidence>
<dbReference type="Pfam" id="PF06877">
    <property type="entry name" value="RraB"/>
    <property type="match status" value="1"/>
</dbReference>
<sequence>MMITKEIIEDFFENLDKGGEFDTSSKLLWGYFFLDKNKSKLKIAAEKLSKLGYQYVDIFEAEKENPNDSEEYYLHVERIEYHDVNSLDQRNKDFYLFAKNNNLDCYDGFDAGNIITSENVIK</sequence>
<dbReference type="Proteomes" id="UP000318833">
    <property type="component" value="Unassembled WGS sequence"/>
</dbReference>
<dbReference type="EMBL" id="VLNR01000137">
    <property type="protein sequence ID" value="TSE02855.1"/>
    <property type="molecule type" value="Genomic_DNA"/>
</dbReference>
<comment type="caution">
    <text evidence="2">The sequence shown here is derived from an EMBL/GenBank/DDBJ whole genome shotgun (WGS) entry which is preliminary data.</text>
</comment>